<dbReference type="PROSITE" id="PS50846">
    <property type="entry name" value="HMA_2"/>
    <property type="match status" value="1"/>
</dbReference>
<dbReference type="InterPro" id="IPR017969">
    <property type="entry name" value="Heavy-metal-associated_CS"/>
</dbReference>
<evidence type="ECO:0000256" key="1">
    <source>
        <dbReference type="ARBA" id="ARBA00022723"/>
    </source>
</evidence>
<dbReference type="SUPFAM" id="SSF55008">
    <property type="entry name" value="HMA, heavy metal-associated domain"/>
    <property type="match status" value="1"/>
</dbReference>
<evidence type="ECO:0000313" key="3">
    <source>
        <dbReference type="EMBL" id="MFD1586166.1"/>
    </source>
</evidence>
<evidence type="ECO:0000313" key="4">
    <source>
        <dbReference type="Proteomes" id="UP001597119"/>
    </source>
</evidence>
<protein>
    <submittedName>
        <fullName evidence="3">Heavy-metal-associated domain-containing protein</fullName>
    </submittedName>
</protein>
<gene>
    <name evidence="3" type="ORF">ACFR9U_04170</name>
</gene>
<dbReference type="CDD" id="cd00371">
    <property type="entry name" value="HMA"/>
    <property type="match status" value="1"/>
</dbReference>
<evidence type="ECO:0000259" key="2">
    <source>
        <dbReference type="PROSITE" id="PS50846"/>
    </source>
</evidence>
<dbReference type="GO" id="GO:0046872">
    <property type="term" value="F:metal ion binding"/>
    <property type="evidence" value="ECO:0007669"/>
    <property type="project" value="UniProtKB-KW"/>
</dbReference>
<dbReference type="InterPro" id="IPR006121">
    <property type="entry name" value="HMA_dom"/>
</dbReference>
<dbReference type="Pfam" id="PF00403">
    <property type="entry name" value="HMA"/>
    <property type="match status" value="1"/>
</dbReference>
<dbReference type="InterPro" id="IPR036163">
    <property type="entry name" value="HMA_dom_sf"/>
</dbReference>
<reference evidence="3 4" key="1">
    <citation type="journal article" date="2019" name="Int. J. Syst. Evol. Microbiol.">
        <title>The Global Catalogue of Microorganisms (GCM) 10K type strain sequencing project: providing services to taxonomists for standard genome sequencing and annotation.</title>
        <authorList>
            <consortium name="The Broad Institute Genomics Platform"/>
            <consortium name="The Broad Institute Genome Sequencing Center for Infectious Disease"/>
            <person name="Wu L."/>
            <person name="Ma J."/>
        </authorList>
    </citation>
    <scope>NUCLEOTIDE SEQUENCE [LARGE SCALE GENOMIC DNA]</scope>
    <source>
        <strain evidence="3 4">CGMCC 1.12125</strain>
    </source>
</reference>
<sequence length="71" mass="7809">MASISTHQINVSDMKCNGCEDTIQDELRHKPGVKRVSANYIEGTVEVEGDDDLDVDALVDEINELGFSANR</sequence>
<dbReference type="Proteomes" id="UP001597119">
    <property type="component" value="Unassembled WGS sequence"/>
</dbReference>
<accession>A0ABD6C7A2</accession>
<comment type="caution">
    <text evidence="3">The sequence shown here is derived from an EMBL/GenBank/DDBJ whole genome shotgun (WGS) entry which is preliminary data.</text>
</comment>
<dbReference type="EMBL" id="JBHUDJ010000002">
    <property type="protein sequence ID" value="MFD1586166.1"/>
    <property type="molecule type" value="Genomic_DNA"/>
</dbReference>
<dbReference type="AlphaFoldDB" id="A0ABD6C7A2"/>
<dbReference type="RefSeq" id="WP_247376437.1">
    <property type="nucleotide sequence ID" value="NZ_JALLGV010000002.1"/>
</dbReference>
<dbReference type="Gene3D" id="3.30.70.100">
    <property type="match status" value="1"/>
</dbReference>
<keyword evidence="1" id="KW-0479">Metal-binding</keyword>
<dbReference type="PROSITE" id="PS01047">
    <property type="entry name" value="HMA_1"/>
    <property type="match status" value="1"/>
</dbReference>
<keyword evidence="4" id="KW-1185">Reference proteome</keyword>
<proteinExistence type="predicted"/>
<organism evidence="3 4">
    <name type="scientific">Halorientalis brevis</name>
    <dbReference type="NCBI Taxonomy" id="1126241"/>
    <lineage>
        <taxon>Archaea</taxon>
        <taxon>Methanobacteriati</taxon>
        <taxon>Methanobacteriota</taxon>
        <taxon>Stenosarchaea group</taxon>
        <taxon>Halobacteria</taxon>
        <taxon>Halobacteriales</taxon>
        <taxon>Haloarculaceae</taxon>
        <taxon>Halorientalis</taxon>
    </lineage>
</organism>
<feature type="domain" description="HMA" evidence="2">
    <location>
        <begin position="5"/>
        <end position="70"/>
    </location>
</feature>
<name>A0ABD6C7A2_9EURY</name>